<dbReference type="EC" id="2.7.1.197" evidence="4"/>
<feature type="transmembrane region" description="Helical" evidence="16">
    <location>
        <begin position="27"/>
        <end position="51"/>
    </location>
</feature>
<evidence type="ECO:0000259" key="17">
    <source>
        <dbReference type="PROSITE" id="PS51104"/>
    </source>
</evidence>
<dbReference type="GO" id="GO:0090563">
    <property type="term" value="F:protein-phosphocysteine-sugar phosphotransferase activity"/>
    <property type="evidence" value="ECO:0007669"/>
    <property type="project" value="TreeGrafter"/>
</dbReference>
<comment type="catalytic activity">
    <reaction evidence="1">
        <text>D-mannitol(out) + N(pros)-phospho-L-histidyl-[protein] = D-mannitol 1-phosphate(in) + L-histidyl-[protein]</text>
        <dbReference type="Rhea" id="RHEA:33363"/>
        <dbReference type="Rhea" id="RHEA-COMP:9745"/>
        <dbReference type="Rhea" id="RHEA-COMP:9746"/>
        <dbReference type="ChEBI" id="CHEBI:16899"/>
        <dbReference type="ChEBI" id="CHEBI:29979"/>
        <dbReference type="ChEBI" id="CHEBI:61381"/>
        <dbReference type="ChEBI" id="CHEBI:64837"/>
        <dbReference type="EC" id="2.7.1.197"/>
    </reaction>
</comment>
<evidence type="ECO:0000256" key="6">
    <source>
        <dbReference type="ARBA" id="ARBA00022448"/>
    </source>
</evidence>
<feature type="transmembrane region" description="Helical" evidence="16">
    <location>
        <begin position="258"/>
        <end position="276"/>
    </location>
</feature>
<keyword evidence="8" id="KW-0597">Phosphoprotein</keyword>
<dbReference type="Gene3D" id="3.40.50.2300">
    <property type="match status" value="1"/>
</dbReference>
<keyword evidence="14 16" id="KW-0472">Membrane</keyword>
<dbReference type="CDD" id="cd05567">
    <property type="entry name" value="PTS_IIB_mannitol"/>
    <property type="match status" value="1"/>
</dbReference>
<reference evidence="19" key="1">
    <citation type="submission" date="2019-07" db="EMBL/GenBank/DDBJ databases">
        <title>Bacillus alkalisoli sp. nov. isolated from saline soil.</title>
        <authorList>
            <person name="Sun J.-Q."/>
            <person name="Xu L."/>
        </authorList>
    </citation>
    <scope>NUCLEOTIDE SEQUENCE [LARGE SCALE GENOMIC DNA]</scope>
    <source>
        <strain evidence="19">M4U3P1</strain>
    </source>
</reference>
<keyword evidence="11" id="KW-0598">Phosphotransferase system</keyword>
<sequence>MASAEGYQQGEDKKPSIRAKIQAMGGFLTNMVLPNIGAFIAWGILTALFIPTGWLPNEHFAEMVGPTITFLLPLLLAYTGGRMVAGQRGAVMGSIGAIGLIIGSDIPMFLGAMIIGPLGGLIIKKFDQLIENKVPAGFEMIVNNFSIGILGFGLMMISYQFIGPLIQTANEGMTAAIQALVSTGFLPLLSIINEPAKVLFLNNVIDQGIYYPLGLQESLQIGQSIFFTVASNPGPGLGLLLAFTFFGAKVARRTAPGAIIIHFFGGIHELYFPYVLMKPLTIIGMIAGGMSGIAVFSFFDAGLVAGPSPGSIFSYLALTPRGNFLGIIAGVVIAAAVTFVITAFILKLDKSKEDDAAFSSSLEKSQAMKAEGKQLMGTASNEATDVTKVNKISFVCDAGAGSSALGATTFRKKLQKKGISDIEVKHYRIEDAPDASDIIVVHKNLYDRAKMAHPNKNIITIESYLNDPKLSELLDSLSSEEK</sequence>
<feature type="transmembrane region" description="Helical" evidence="16">
    <location>
        <begin position="143"/>
        <end position="162"/>
    </location>
</feature>
<evidence type="ECO:0000256" key="2">
    <source>
        <dbReference type="ARBA" id="ARBA00002434"/>
    </source>
</evidence>
<feature type="transmembrane region" description="Helical" evidence="16">
    <location>
        <begin position="324"/>
        <end position="346"/>
    </location>
</feature>
<dbReference type="KEGG" id="psua:FLK61_38785"/>
<evidence type="ECO:0000256" key="4">
    <source>
        <dbReference type="ARBA" id="ARBA00011909"/>
    </source>
</evidence>
<gene>
    <name evidence="18" type="ORF">FLK61_38785</name>
</gene>
<organism evidence="18 19">
    <name type="scientific">Paenalkalicoccus suaedae</name>
    <dbReference type="NCBI Taxonomy" id="2592382"/>
    <lineage>
        <taxon>Bacteria</taxon>
        <taxon>Bacillati</taxon>
        <taxon>Bacillota</taxon>
        <taxon>Bacilli</taxon>
        <taxon>Bacillales</taxon>
        <taxon>Bacillaceae</taxon>
        <taxon>Paenalkalicoccus</taxon>
    </lineage>
</organism>
<dbReference type="InterPro" id="IPR036095">
    <property type="entry name" value="PTS_EIIB-like_sf"/>
</dbReference>
<evidence type="ECO:0000256" key="13">
    <source>
        <dbReference type="ARBA" id="ARBA00022989"/>
    </source>
</evidence>
<feature type="transmembrane region" description="Helical" evidence="16">
    <location>
        <begin position="225"/>
        <end position="246"/>
    </location>
</feature>
<feature type="domain" description="PTS EIIC type-2" evidence="17">
    <location>
        <begin position="24"/>
        <end position="355"/>
    </location>
</feature>
<keyword evidence="19" id="KW-1185">Reference proteome</keyword>
<dbReference type="PANTHER" id="PTHR30181:SF2">
    <property type="entry name" value="PTS SYSTEM MANNITOL-SPECIFIC EIICBA COMPONENT"/>
    <property type="match status" value="1"/>
</dbReference>
<evidence type="ECO:0000256" key="3">
    <source>
        <dbReference type="ARBA" id="ARBA00004651"/>
    </source>
</evidence>
<comment type="function">
    <text evidence="2">The phosphoenolpyruvate-dependent sugar phosphotransferase system (sugar PTS), a major carbohydrate active transport system, catalyzes the phosphorylation of incoming sugar substrates concomitantly with their translocation across the cell membrane. The enzyme II CmtAB PTS system is involved in D-mannitol transport.</text>
</comment>
<dbReference type="PROSITE" id="PS51104">
    <property type="entry name" value="PTS_EIIC_TYPE_2"/>
    <property type="match status" value="1"/>
</dbReference>
<dbReference type="GO" id="GO:0005886">
    <property type="term" value="C:plasma membrane"/>
    <property type="evidence" value="ECO:0007669"/>
    <property type="project" value="UniProtKB-SubCell"/>
</dbReference>
<feature type="transmembrane region" description="Helical" evidence="16">
    <location>
        <begin position="63"/>
        <end position="85"/>
    </location>
</feature>
<dbReference type="Proteomes" id="UP000318138">
    <property type="component" value="Chromosome"/>
</dbReference>
<dbReference type="NCBIfam" id="TIGR00851">
    <property type="entry name" value="mtlA"/>
    <property type="match status" value="1"/>
</dbReference>
<protein>
    <recommendedName>
        <fullName evidence="5">PTS system mannitol-specific EIICB component</fullName>
        <ecNumber evidence="4">2.7.1.197</ecNumber>
    </recommendedName>
    <alternativeName>
        <fullName evidence="15">EIICB-Mtl</fullName>
    </alternativeName>
</protein>
<dbReference type="EMBL" id="CP041372">
    <property type="protein sequence ID" value="QKS72567.1"/>
    <property type="molecule type" value="Genomic_DNA"/>
</dbReference>
<keyword evidence="10" id="KW-0808">Transferase</keyword>
<dbReference type="PANTHER" id="PTHR30181">
    <property type="entry name" value="MANNITOL PERMEASE IIC COMPONENT"/>
    <property type="match status" value="1"/>
</dbReference>
<evidence type="ECO:0000256" key="15">
    <source>
        <dbReference type="ARBA" id="ARBA00033349"/>
    </source>
</evidence>
<dbReference type="InterPro" id="IPR050893">
    <property type="entry name" value="Sugar_PTS"/>
</dbReference>
<dbReference type="InterPro" id="IPR013014">
    <property type="entry name" value="PTS_EIIC_2"/>
</dbReference>
<evidence type="ECO:0000313" key="18">
    <source>
        <dbReference type="EMBL" id="QKS72567.1"/>
    </source>
</evidence>
<feature type="transmembrane region" description="Helical" evidence="16">
    <location>
        <begin position="282"/>
        <end position="303"/>
    </location>
</feature>
<keyword evidence="7" id="KW-1003">Cell membrane</keyword>
<evidence type="ECO:0000256" key="5">
    <source>
        <dbReference type="ARBA" id="ARBA00021825"/>
    </source>
</evidence>
<evidence type="ECO:0000256" key="10">
    <source>
        <dbReference type="ARBA" id="ARBA00022679"/>
    </source>
</evidence>
<evidence type="ECO:0000256" key="8">
    <source>
        <dbReference type="ARBA" id="ARBA00022553"/>
    </source>
</evidence>
<dbReference type="Pfam" id="PF02302">
    <property type="entry name" value="PTS_IIB"/>
    <property type="match status" value="1"/>
</dbReference>
<keyword evidence="12 16" id="KW-0812">Transmembrane</keyword>
<dbReference type="GO" id="GO:0009401">
    <property type="term" value="P:phosphoenolpyruvate-dependent sugar phosphotransferase system"/>
    <property type="evidence" value="ECO:0007669"/>
    <property type="project" value="UniProtKB-KW"/>
</dbReference>
<name>A0A859FHF6_9BACI</name>
<evidence type="ECO:0000256" key="1">
    <source>
        <dbReference type="ARBA" id="ARBA00001655"/>
    </source>
</evidence>
<dbReference type="InterPro" id="IPR003352">
    <property type="entry name" value="PTS_EIIC"/>
</dbReference>
<dbReference type="Pfam" id="PF02378">
    <property type="entry name" value="PTS_EIIC"/>
    <property type="match status" value="1"/>
</dbReference>
<dbReference type="InterPro" id="IPR029503">
    <property type="entry name" value="PTS_EIIB_mannitol"/>
</dbReference>
<dbReference type="RefSeq" id="WP_176010542.1">
    <property type="nucleotide sequence ID" value="NZ_CP041372.2"/>
</dbReference>
<keyword evidence="6" id="KW-0813">Transport</keyword>
<evidence type="ECO:0000313" key="19">
    <source>
        <dbReference type="Proteomes" id="UP000318138"/>
    </source>
</evidence>
<feature type="transmembrane region" description="Helical" evidence="16">
    <location>
        <begin position="97"/>
        <end position="123"/>
    </location>
</feature>
<accession>A0A859FHF6</accession>
<evidence type="ECO:0000256" key="9">
    <source>
        <dbReference type="ARBA" id="ARBA00022597"/>
    </source>
</evidence>
<evidence type="ECO:0000256" key="14">
    <source>
        <dbReference type="ARBA" id="ARBA00023136"/>
    </source>
</evidence>
<comment type="subcellular location">
    <subcellularLocation>
        <location evidence="3">Cell membrane</location>
        <topology evidence="3">Multi-pass membrane protein</topology>
    </subcellularLocation>
</comment>
<dbReference type="InterPro" id="IPR003501">
    <property type="entry name" value="PTS_EIIB_2/3"/>
</dbReference>
<evidence type="ECO:0000256" key="12">
    <source>
        <dbReference type="ARBA" id="ARBA00022692"/>
    </source>
</evidence>
<keyword evidence="13 16" id="KW-1133">Transmembrane helix</keyword>
<dbReference type="InterPro" id="IPR004718">
    <property type="entry name" value="PTS_IIC_mtl"/>
</dbReference>
<dbReference type="NCBIfam" id="NF011663">
    <property type="entry name" value="PRK15083.1"/>
    <property type="match status" value="1"/>
</dbReference>
<evidence type="ECO:0000256" key="16">
    <source>
        <dbReference type="SAM" id="Phobius"/>
    </source>
</evidence>
<keyword evidence="9" id="KW-0762">Sugar transport</keyword>
<dbReference type="AlphaFoldDB" id="A0A859FHF6"/>
<proteinExistence type="predicted"/>
<dbReference type="SUPFAM" id="SSF52794">
    <property type="entry name" value="PTS system IIB component-like"/>
    <property type="match status" value="1"/>
</dbReference>
<dbReference type="GO" id="GO:0022872">
    <property type="term" value="F:protein-N(PI)-phosphohistidine-mannitol phosphotransferase system transmembrane transporter activity"/>
    <property type="evidence" value="ECO:0007669"/>
    <property type="project" value="InterPro"/>
</dbReference>
<evidence type="ECO:0000256" key="11">
    <source>
        <dbReference type="ARBA" id="ARBA00022683"/>
    </source>
</evidence>
<evidence type="ECO:0000256" key="7">
    <source>
        <dbReference type="ARBA" id="ARBA00022475"/>
    </source>
</evidence>